<accession>A0A975W6L6</accession>
<sequence length="281" mass="30931">MTRPRCALRDPHSEDLLRRDGYVVLPLLTEGDLAALRAVYDRVAQAHDDGFMASVLHDDLAMRAGVHSALAEIWRARVLPVLEEFRIIVGSVAAKAANSDSSSVGLHQDLSFVDENRPGHLALSIWAPLQDVTPENGCLSLAPGSHLLNSNWREPSGLPYRELIPVIEGEFMQALPMRAGEVLLMDSRTFHGSPPNFSDRPRVVAAGVAIPAESPLFYVHRDHGGNPDQVEVWQVPEDFYRQHTIGMRPAEGRHLATLAGDPEPLDEARLRRALRPVAAHA</sequence>
<dbReference type="AlphaFoldDB" id="A0A975W6L6"/>
<keyword evidence="2" id="KW-1185">Reference proteome</keyword>
<evidence type="ECO:0000313" key="1">
    <source>
        <dbReference type="EMBL" id="SEI49598.1"/>
    </source>
</evidence>
<dbReference type="InterPro" id="IPR008775">
    <property type="entry name" value="Phytyl_CoA_dOase-like"/>
</dbReference>
<keyword evidence="1" id="KW-0223">Dioxygenase</keyword>
<dbReference type="GO" id="GO:0005506">
    <property type="term" value="F:iron ion binding"/>
    <property type="evidence" value="ECO:0007669"/>
    <property type="project" value="UniProtKB-ARBA"/>
</dbReference>
<keyword evidence="1" id="KW-0560">Oxidoreductase</keyword>
<dbReference type="EMBL" id="FNYY01000001">
    <property type="protein sequence ID" value="SEI49598.1"/>
    <property type="molecule type" value="Genomic_DNA"/>
</dbReference>
<name>A0A975W6L6_9RHOB</name>
<dbReference type="GeneID" id="80816289"/>
<dbReference type="GO" id="GO:0016706">
    <property type="term" value="F:2-oxoglutarate-dependent dioxygenase activity"/>
    <property type="evidence" value="ECO:0007669"/>
    <property type="project" value="UniProtKB-ARBA"/>
</dbReference>
<dbReference type="RefSeq" id="WP_074834193.1">
    <property type="nucleotide sequence ID" value="NZ_CBDCHJ010000006.1"/>
</dbReference>
<comment type="caution">
    <text evidence="1">The sequence shown here is derived from an EMBL/GenBank/DDBJ whole genome shotgun (WGS) entry which is preliminary data.</text>
</comment>
<gene>
    <name evidence="1" type="ORF">SAMN04487940_1018</name>
</gene>
<dbReference type="PANTHER" id="PTHR20883">
    <property type="entry name" value="PHYTANOYL-COA DIOXYGENASE DOMAIN CONTAINING 1"/>
    <property type="match status" value="1"/>
</dbReference>
<dbReference type="Proteomes" id="UP000182932">
    <property type="component" value="Unassembled WGS sequence"/>
</dbReference>
<proteinExistence type="predicted"/>
<reference evidence="1 2" key="1">
    <citation type="submission" date="2016-10" db="EMBL/GenBank/DDBJ databases">
        <authorList>
            <person name="Varghese N."/>
            <person name="Submissions S."/>
        </authorList>
    </citation>
    <scope>NUCLEOTIDE SEQUENCE [LARGE SCALE GENOMIC DNA]</scope>
    <source>
        <strain evidence="1 2">FF3</strain>
    </source>
</reference>
<evidence type="ECO:0000313" key="2">
    <source>
        <dbReference type="Proteomes" id="UP000182932"/>
    </source>
</evidence>
<dbReference type="Gene3D" id="2.60.120.620">
    <property type="entry name" value="q2cbj1_9rhob like domain"/>
    <property type="match status" value="1"/>
</dbReference>
<protein>
    <submittedName>
        <fullName evidence="1">Phytanoyl-CoA dioxygenase (PhyH)</fullName>
    </submittedName>
</protein>
<dbReference type="SUPFAM" id="SSF51197">
    <property type="entry name" value="Clavaminate synthase-like"/>
    <property type="match status" value="1"/>
</dbReference>
<dbReference type="PANTHER" id="PTHR20883:SF46">
    <property type="entry name" value="PHYTANOYL-COA HYDROXYLASE"/>
    <property type="match status" value="1"/>
</dbReference>
<organism evidence="1 2">
    <name type="scientific">Marinovum algicola</name>
    <dbReference type="NCBI Taxonomy" id="42444"/>
    <lineage>
        <taxon>Bacteria</taxon>
        <taxon>Pseudomonadati</taxon>
        <taxon>Pseudomonadota</taxon>
        <taxon>Alphaproteobacteria</taxon>
        <taxon>Rhodobacterales</taxon>
        <taxon>Roseobacteraceae</taxon>
        <taxon>Marinovum</taxon>
    </lineage>
</organism>
<dbReference type="Pfam" id="PF05721">
    <property type="entry name" value="PhyH"/>
    <property type="match status" value="1"/>
</dbReference>